<sequence>MDYSLNFFWSHLQPFWSYLLIIMIPGFMILKALRSPLVEKPKLPPGPKPWPIVGNLPEMLANKPIFQWIHNLMIEKDTEIACIRLGNVHVIPVTCPTIACEFLRKHDADFASRPVTMSTGIISSGYVTIAIVPFGEQWKKMRKIFVNDLFSPLRHQWLQDKRNEEADNIIFYLYNKCKNAKGSGLVNVRNVAQHYCCNVTRKLIFNTRYFGKEREDGGPGLEEVEHVDVIFTLLKHVYAFSVSDYIPCLRVFDLDGHKSKVKNGMRSIKRYHDPIIEERIKQWNDGSKTVEEDLLDVMISLKDANNNPLLTLKEIEALTIELMLGGADNPSNVVECAIAELRNQPSLLQHAIAELDNIVGKQRLVEESDIPKLNYVKACVRETFRLHPIVPFNPPHVSTHDTVVGGYLIPKGSHVMLSRQGLGRNPKVWNEPHRFKPERHLKNDGSMIVLSEPDLKFISFGTGRRGCPAIMLGTTMTVMLLARLLHSFTWSTPPNVSSTNLVHSSNGVMLADPLVLVVKPRLAAELYDINKEML</sequence>
<evidence type="ECO:0000256" key="24">
    <source>
        <dbReference type="PIRSR" id="PIRSR602401-1"/>
    </source>
</evidence>
<comment type="catalytic activity">
    <reaction evidence="19">
        <text>N-hydroxy-L-valine + reduced [NADPH--hemoprotein reductase] + O2 = N,N-dihydroxy-L-valine + oxidized [NADPH--hemoprotein reductase] + H2O + H(+)</text>
        <dbReference type="Rhea" id="RHEA:30495"/>
        <dbReference type="Rhea" id="RHEA-COMP:11964"/>
        <dbReference type="Rhea" id="RHEA-COMP:11965"/>
        <dbReference type="ChEBI" id="CHEBI:15377"/>
        <dbReference type="ChEBI" id="CHEBI:15378"/>
        <dbReference type="ChEBI" id="CHEBI:15379"/>
        <dbReference type="ChEBI" id="CHEBI:57618"/>
        <dbReference type="ChEBI" id="CHEBI:58210"/>
        <dbReference type="ChEBI" id="CHEBI:61140"/>
        <dbReference type="ChEBI" id="CHEBI:61142"/>
    </reaction>
</comment>
<evidence type="ECO:0000256" key="8">
    <source>
        <dbReference type="ARBA" id="ARBA00022824"/>
    </source>
</evidence>
<evidence type="ECO:0000256" key="11">
    <source>
        <dbReference type="ARBA" id="ARBA00022989"/>
    </source>
</evidence>
<evidence type="ECO:0000256" key="21">
    <source>
        <dbReference type="ARBA" id="ARBA00052460"/>
    </source>
</evidence>
<dbReference type="GO" id="GO:0102002">
    <property type="term" value="F:valine N-monooxygenase (oxime forming) activity"/>
    <property type="evidence" value="ECO:0007669"/>
    <property type="project" value="UniProtKB-EC"/>
</dbReference>
<dbReference type="Pfam" id="PF00067">
    <property type="entry name" value="p450"/>
    <property type="match status" value="1"/>
</dbReference>
<comment type="catalytic activity">
    <reaction evidence="17">
        <text>L-valine + reduced [NADPH--hemoprotein reductase] + O2 = N-hydroxy-L-valine + oxidized [NADPH--hemoprotein reductase] + H2O + 2 H(+)</text>
        <dbReference type="Rhea" id="RHEA:30491"/>
        <dbReference type="Rhea" id="RHEA-COMP:11964"/>
        <dbReference type="Rhea" id="RHEA-COMP:11965"/>
        <dbReference type="ChEBI" id="CHEBI:15377"/>
        <dbReference type="ChEBI" id="CHEBI:15378"/>
        <dbReference type="ChEBI" id="CHEBI:15379"/>
        <dbReference type="ChEBI" id="CHEBI:57618"/>
        <dbReference type="ChEBI" id="CHEBI:57762"/>
        <dbReference type="ChEBI" id="CHEBI:58210"/>
        <dbReference type="ChEBI" id="CHEBI:61140"/>
    </reaction>
</comment>
<feature type="binding site" description="axial binding residue" evidence="24">
    <location>
        <position position="467"/>
    </location>
    <ligand>
        <name>heme</name>
        <dbReference type="ChEBI" id="CHEBI:30413"/>
    </ligand>
    <ligandPart>
        <name>Fe</name>
        <dbReference type="ChEBI" id="CHEBI:18248"/>
    </ligandPart>
</feature>
<evidence type="ECO:0000256" key="6">
    <source>
        <dbReference type="ARBA" id="ARBA00022692"/>
    </source>
</evidence>
<evidence type="ECO:0000256" key="17">
    <source>
        <dbReference type="ARBA" id="ARBA00051005"/>
    </source>
</evidence>
<comment type="function">
    <text evidence="23">Involved in the biosynthesis of the cyanogenic glucosides linamarin and lotaustralin and of the nitirle glucosides rhodiocyanoside A and D. Can use L-isoleucine &gt; L-valine as substrate, but not L-leucine, L-phenylalanine or L-tyrosine. Catalyzes multi-step reactions starting with two successive N-hydroxylations using L-isoleucine and, to a lower extent, L-valine as substrates leading to the formation of N,N-dihydroxy-L-valine and N,N-dihydroxy-L-isoleucine, respectively; following spontaneous reactions lead to the production of (E)-2-methylpropanal oxime and (1E,2S)-2-methylbutanal oxime, respectively.</text>
</comment>
<keyword evidence="13 24" id="KW-0408">Iron</keyword>
<dbReference type="CDD" id="cd20658">
    <property type="entry name" value="CYP79"/>
    <property type="match status" value="1"/>
</dbReference>
<evidence type="ECO:0000256" key="2">
    <source>
        <dbReference type="ARBA" id="ARBA00004464"/>
    </source>
</evidence>
<evidence type="ECO:0000313" key="27">
    <source>
        <dbReference type="EMBL" id="KAK7305539.1"/>
    </source>
</evidence>
<dbReference type="InterPro" id="IPR002401">
    <property type="entry name" value="Cyt_P450_E_grp-I"/>
</dbReference>
<evidence type="ECO:0000256" key="10">
    <source>
        <dbReference type="ARBA" id="ARBA00022968"/>
    </source>
</evidence>
<keyword evidence="10" id="KW-0735">Signal-anchor</keyword>
<keyword evidence="7 24" id="KW-0479">Metal-binding</keyword>
<evidence type="ECO:0000256" key="9">
    <source>
        <dbReference type="ARBA" id="ARBA00022848"/>
    </source>
</evidence>
<comment type="catalytic activity">
    <reaction evidence="22">
        <text>L-isoleucine + reduced [NADPH--hemoprotein reductase] + O2 = N-hydroxy-L-isoleucine + oxidized [NADPH--hemoprotein reductase] + H2O + 2 H(+)</text>
        <dbReference type="Rhea" id="RHEA:30479"/>
        <dbReference type="Rhea" id="RHEA-COMP:11964"/>
        <dbReference type="Rhea" id="RHEA-COMP:11965"/>
        <dbReference type="ChEBI" id="CHEBI:15377"/>
        <dbReference type="ChEBI" id="CHEBI:15378"/>
        <dbReference type="ChEBI" id="CHEBI:15379"/>
        <dbReference type="ChEBI" id="CHEBI:57618"/>
        <dbReference type="ChEBI" id="CHEBI:58045"/>
        <dbReference type="ChEBI" id="CHEBI:58210"/>
        <dbReference type="ChEBI" id="CHEBI:61131"/>
    </reaction>
</comment>
<comment type="catalytic activity">
    <reaction evidence="20">
        <text>L-isoleucine + 2 reduced [NADPH--hemoprotein reductase] + 2 O2 = (1E,2S)-2-methylbutanal oxime + 2 oxidized [NADPH--hemoprotein reductase] + CO2 + 3 H2O + 2 H(+)</text>
        <dbReference type="Rhea" id="RHEA:28602"/>
        <dbReference type="Rhea" id="RHEA-COMP:11964"/>
        <dbReference type="Rhea" id="RHEA-COMP:11965"/>
        <dbReference type="ChEBI" id="CHEBI:15377"/>
        <dbReference type="ChEBI" id="CHEBI:15378"/>
        <dbReference type="ChEBI" id="CHEBI:15379"/>
        <dbReference type="ChEBI" id="CHEBI:16526"/>
        <dbReference type="ChEBI" id="CHEBI:57618"/>
        <dbReference type="ChEBI" id="CHEBI:58045"/>
        <dbReference type="ChEBI" id="CHEBI:58210"/>
        <dbReference type="ChEBI" id="CHEBI:134628"/>
        <dbReference type="EC" id="1.14.14.39"/>
    </reaction>
</comment>
<keyword evidence="5 24" id="KW-0349">Heme</keyword>
<comment type="catalytic activity">
    <reaction evidence="21">
        <text>L-valine + 2 reduced [NADPH--hemoprotein reductase] + 2 O2 = (E)-2-methylpropanal oxime + 2 oxidized [NADPH--hemoprotein reductase] + CO2 + 3 H2O + 2 H(+)</text>
        <dbReference type="Rhea" id="RHEA:28606"/>
        <dbReference type="Rhea" id="RHEA-COMP:11964"/>
        <dbReference type="Rhea" id="RHEA-COMP:11965"/>
        <dbReference type="ChEBI" id="CHEBI:15377"/>
        <dbReference type="ChEBI" id="CHEBI:15378"/>
        <dbReference type="ChEBI" id="CHEBI:15379"/>
        <dbReference type="ChEBI" id="CHEBI:16526"/>
        <dbReference type="ChEBI" id="CHEBI:57618"/>
        <dbReference type="ChEBI" id="CHEBI:57762"/>
        <dbReference type="ChEBI" id="CHEBI:58210"/>
        <dbReference type="ChEBI" id="CHEBI:61143"/>
        <dbReference type="EC" id="1.14.14.38"/>
    </reaction>
</comment>
<comment type="catalytic activity">
    <reaction evidence="18">
        <text>N-hydroxy-L-isoleucine + reduced [NADPH--hemoprotein reductase] + O2 = N,N-dihydroxy-L-isoleucine + oxidized [NADPH--hemoprotein reductase] + H2O + H(+)</text>
        <dbReference type="Rhea" id="RHEA:30483"/>
        <dbReference type="Rhea" id="RHEA-COMP:11964"/>
        <dbReference type="Rhea" id="RHEA-COMP:11965"/>
        <dbReference type="ChEBI" id="CHEBI:15377"/>
        <dbReference type="ChEBI" id="CHEBI:15378"/>
        <dbReference type="ChEBI" id="CHEBI:15379"/>
        <dbReference type="ChEBI" id="CHEBI:57618"/>
        <dbReference type="ChEBI" id="CHEBI:58210"/>
        <dbReference type="ChEBI" id="CHEBI:61131"/>
        <dbReference type="ChEBI" id="CHEBI:61133"/>
    </reaction>
</comment>
<keyword evidence="9" id="KW-0492">Microsome</keyword>
<keyword evidence="16" id="KW-0325">Glycoprotein</keyword>
<evidence type="ECO:0000256" key="18">
    <source>
        <dbReference type="ARBA" id="ARBA00051234"/>
    </source>
</evidence>
<dbReference type="GO" id="GO:0102001">
    <property type="term" value="F:isoleucine N-monooxygenase (oxime forming) activity"/>
    <property type="evidence" value="ECO:0007669"/>
    <property type="project" value="UniProtKB-EC"/>
</dbReference>
<evidence type="ECO:0000256" key="22">
    <source>
        <dbReference type="ARBA" id="ARBA00052887"/>
    </source>
</evidence>
<evidence type="ECO:0000256" key="3">
    <source>
        <dbReference type="ARBA" id="ARBA00005179"/>
    </source>
</evidence>
<evidence type="ECO:0000256" key="5">
    <source>
        <dbReference type="ARBA" id="ARBA00022617"/>
    </source>
</evidence>
<evidence type="ECO:0000256" key="14">
    <source>
        <dbReference type="ARBA" id="ARBA00023033"/>
    </source>
</evidence>
<dbReference type="PRINTS" id="PR00463">
    <property type="entry name" value="EP450I"/>
</dbReference>
<evidence type="ECO:0000256" key="15">
    <source>
        <dbReference type="ARBA" id="ARBA00023136"/>
    </source>
</evidence>
<comment type="similarity">
    <text evidence="4 25">Belongs to the cytochrome P450 family.</text>
</comment>
<evidence type="ECO:0000256" key="12">
    <source>
        <dbReference type="ARBA" id="ARBA00023002"/>
    </source>
</evidence>
<evidence type="ECO:0000256" key="20">
    <source>
        <dbReference type="ARBA" id="ARBA00051419"/>
    </source>
</evidence>
<keyword evidence="15 26" id="KW-0472">Membrane</keyword>
<organism evidence="27 28">
    <name type="scientific">Canavalia gladiata</name>
    <name type="common">Sword bean</name>
    <name type="synonym">Dolichos gladiatus</name>
    <dbReference type="NCBI Taxonomy" id="3824"/>
    <lineage>
        <taxon>Eukaryota</taxon>
        <taxon>Viridiplantae</taxon>
        <taxon>Streptophyta</taxon>
        <taxon>Embryophyta</taxon>
        <taxon>Tracheophyta</taxon>
        <taxon>Spermatophyta</taxon>
        <taxon>Magnoliopsida</taxon>
        <taxon>eudicotyledons</taxon>
        <taxon>Gunneridae</taxon>
        <taxon>Pentapetalae</taxon>
        <taxon>rosids</taxon>
        <taxon>fabids</taxon>
        <taxon>Fabales</taxon>
        <taxon>Fabaceae</taxon>
        <taxon>Papilionoideae</taxon>
        <taxon>50 kb inversion clade</taxon>
        <taxon>NPAAA clade</taxon>
        <taxon>indigoferoid/millettioid clade</taxon>
        <taxon>Phaseoleae</taxon>
        <taxon>Canavalia</taxon>
    </lineage>
</organism>
<dbReference type="PANTHER" id="PTHR47944:SF19">
    <property type="entry name" value="CYTOCHROME P450 77A4"/>
    <property type="match status" value="1"/>
</dbReference>
<keyword evidence="8" id="KW-0256">Endoplasmic reticulum</keyword>
<keyword evidence="12 25" id="KW-0560">Oxidoreductase</keyword>
<dbReference type="Gene3D" id="1.10.630.10">
    <property type="entry name" value="Cytochrome P450"/>
    <property type="match status" value="1"/>
</dbReference>
<evidence type="ECO:0000313" key="28">
    <source>
        <dbReference type="Proteomes" id="UP001367508"/>
    </source>
</evidence>
<comment type="caution">
    <text evidence="27">The sequence shown here is derived from an EMBL/GenBank/DDBJ whole genome shotgun (WGS) entry which is preliminary data.</text>
</comment>
<evidence type="ECO:0000256" key="1">
    <source>
        <dbReference type="ARBA" id="ARBA00001971"/>
    </source>
</evidence>
<evidence type="ECO:0000256" key="26">
    <source>
        <dbReference type="SAM" id="Phobius"/>
    </source>
</evidence>
<dbReference type="PANTHER" id="PTHR47944">
    <property type="entry name" value="CYTOCHROME P450 98A9"/>
    <property type="match status" value="1"/>
</dbReference>
<evidence type="ECO:0000256" key="13">
    <source>
        <dbReference type="ARBA" id="ARBA00023004"/>
    </source>
</evidence>
<keyword evidence="6 26" id="KW-0812">Transmembrane</keyword>
<dbReference type="AlphaFoldDB" id="A0AAN9PPG0"/>
<evidence type="ECO:0000256" key="23">
    <source>
        <dbReference type="ARBA" id="ARBA00058503"/>
    </source>
</evidence>
<feature type="transmembrane region" description="Helical" evidence="26">
    <location>
        <begin position="15"/>
        <end position="33"/>
    </location>
</feature>
<comment type="subcellular location">
    <subcellularLocation>
        <location evidence="2">Microsome membrane</location>
        <topology evidence="2">Single-pass type II membrane protein</topology>
    </subcellularLocation>
</comment>
<dbReference type="Proteomes" id="UP001367508">
    <property type="component" value="Unassembled WGS sequence"/>
</dbReference>
<dbReference type="InterPro" id="IPR017972">
    <property type="entry name" value="Cyt_P450_CS"/>
</dbReference>
<comment type="cofactor">
    <cofactor evidence="1 24">
        <name>heme</name>
        <dbReference type="ChEBI" id="CHEBI:30413"/>
    </cofactor>
</comment>
<dbReference type="GO" id="GO:0019756">
    <property type="term" value="P:cyanogenic glycoside biosynthetic process"/>
    <property type="evidence" value="ECO:0007669"/>
    <property type="project" value="UniProtKB-ARBA"/>
</dbReference>
<evidence type="ECO:0000256" key="7">
    <source>
        <dbReference type="ARBA" id="ARBA00022723"/>
    </source>
</evidence>
<accession>A0AAN9PPG0</accession>
<dbReference type="SUPFAM" id="SSF48264">
    <property type="entry name" value="Cytochrome P450"/>
    <property type="match status" value="1"/>
</dbReference>
<comment type="pathway">
    <text evidence="3">Secondary metabolite biosynthesis.</text>
</comment>
<gene>
    <name evidence="27" type="ORF">VNO77_43445</name>
</gene>
<name>A0AAN9PPG0_CANGL</name>
<dbReference type="EMBL" id="JAYMYQ010000011">
    <property type="protein sequence ID" value="KAK7305539.1"/>
    <property type="molecule type" value="Genomic_DNA"/>
</dbReference>
<evidence type="ECO:0000256" key="16">
    <source>
        <dbReference type="ARBA" id="ARBA00023180"/>
    </source>
</evidence>
<keyword evidence="14 25" id="KW-0503">Monooxygenase</keyword>
<dbReference type="PROSITE" id="PS00086">
    <property type="entry name" value="CYTOCHROME_P450"/>
    <property type="match status" value="1"/>
</dbReference>
<dbReference type="GO" id="GO:0020037">
    <property type="term" value="F:heme binding"/>
    <property type="evidence" value="ECO:0007669"/>
    <property type="project" value="InterPro"/>
</dbReference>
<keyword evidence="11 26" id="KW-1133">Transmembrane helix</keyword>
<proteinExistence type="inferred from homology"/>
<dbReference type="InterPro" id="IPR036396">
    <property type="entry name" value="Cyt_P450_sf"/>
</dbReference>
<evidence type="ECO:0000256" key="25">
    <source>
        <dbReference type="RuleBase" id="RU000461"/>
    </source>
</evidence>
<keyword evidence="28" id="KW-1185">Reference proteome</keyword>
<evidence type="ECO:0000256" key="19">
    <source>
        <dbReference type="ARBA" id="ARBA00051269"/>
    </source>
</evidence>
<protein>
    <submittedName>
        <fullName evidence="27">Uncharacterized protein</fullName>
    </submittedName>
</protein>
<dbReference type="InterPro" id="IPR001128">
    <property type="entry name" value="Cyt_P450"/>
</dbReference>
<reference evidence="27 28" key="1">
    <citation type="submission" date="2024-01" db="EMBL/GenBank/DDBJ databases">
        <title>The genomes of 5 underutilized Papilionoideae crops provide insights into root nodulation and disease resistanc.</title>
        <authorList>
            <person name="Jiang F."/>
        </authorList>
    </citation>
    <scope>NUCLEOTIDE SEQUENCE [LARGE SCALE GENOMIC DNA]</scope>
    <source>
        <strain evidence="27">LVBAO_FW01</strain>
        <tissue evidence="27">Leaves</tissue>
    </source>
</reference>
<dbReference type="FunFam" id="1.10.630.10:FF:000037">
    <property type="entry name" value="Cytochrome P450 9"/>
    <property type="match status" value="1"/>
</dbReference>
<dbReference type="GO" id="GO:0005506">
    <property type="term" value="F:iron ion binding"/>
    <property type="evidence" value="ECO:0007669"/>
    <property type="project" value="InterPro"/>
</dbReference>
<evidence type="ECO:0000256" key="4">
    <source>
        <dbReference type="ARBA" id="ARBA00010617"/>
    </source>
</evidence>